<dbReference type="GO" id="GO:0015627">
    <property type="term" value="C:type II protein secretion system complex"/>
    <property type="evidence" value="ECO:0007669"/>
    <property type="project" value="InterPro"/>
</dbReference>
<evidence type="ECO:0000256" key="6">
    <source>
        <dbReference type="ARBA" id="ARBA00022519"/>
    </source>
</evidence>
<dbReference type="AlphaFoldDB" id="G4CQB2"/>
<dbReference type="STRING" id="1030841.HMPREF9370_1272"/>
<name>G4CQB2_9NEIS</name>
<keyword evidence="7 12" id="KW-0812">Transmembrane</keyword>
<dbReference type="InterPro" id="IPR012902">
    <property type="entry name" value="N_methyl_site"/>
</dbReference>
<evidence type="ECO:0000256" key="1">
    <source>
        <dbReference type="ARBA" id="ARBA00004377"/>
    </source>
</evidence>
<keyword evidence="4" id="KW-1003">Cell membrane</keyword>
<evidence type="ECO:0000256" key="3">
    <source>
        <dbReference type="ARBA" id="ARBA00021549"/>
    </source>
</evidence>
<evidence type="ECO:0000256" key="12">
    <source>
        <dbReference type="SAM" id="Phobius"/>
    </source>
</evidence>
<dbReference type="InterPro" id="IPR045584">
    <property type="entry name" value="Pilin-like"/>
</dbReference>
<dbReference type="Pfam" id="PF07963">
    <property type="entry name" value="N_methyl"/>
    <property type="match status" value="1"/>
</dbReference>
<dbReference type="Pfam" id="PF12019">
    <property type="entry name" value="GspH"/>
    <property type="match status" value="1"/>
</dbReference>
<evidence type="ECO:0000256" key="4">
    <source>
        <dbReference type="ARBA" id="ARBA00022475"/>
    </source>
</evidence>
<dbReference type="NCBIfam" id="TIGR02532">
    <property type="entry name" value="IV_pilin_GFxxxE"/>
    <property type="match status" value="1"/>
</dbReference>
<dbReference type="InterPro" id="IPR022346">
    <property type="entry name" value="T2SS_GspH"/>
</dbReference>
<keyword evidence="6" id="KW-0997">Cell inner membrane</keyword>
<evidence type="ECO:0000256" key="11">
    <source>
        <dbReference type="ARBA" id="ARBA00030775"/>
    </source>
</evidence>
<keyword evidence="8 12" id="KW-1133">Transmembrane helix</keyword>
<proteinExistence type="inferred from homology"/>
<dbReference type="SUPFAM" id="SSF54523">
    <property type="entry name" value="Pili subunits"/>
    <property type="match status" value="1"/>
</dbReference>
<gene>
    <name evidence="14" type="primary">fimT</name>
    <name evidence="14" type="ORF">HMPREF9370_1272</name>
</gene>
<comment type="subunit">
    <text evidence="2">The pili are polar flexible filaments of about 5.4 nanometers diameter and 2.5 micrometers average length; they consist of only a single polypeptide chain arranged in a helical configuration of five subunits per turn in the assembled pilus.</text>
</comment>
<dbReference type="EMBL" id="AGAZ01000047">
    <property type="protein sequence ID" value="EGZ46517.1"/>
    <property type="molecule type" value="Genomic_DNA"/>
</dbReference>
<accession>G4CQB2</accession>
<evidence type="ECO:0000256" key="9">
    <source>
        <dbReference type="ARBA" id="ARBA00023136"/>
    </source>
</evidence>
<evidence type="ECO:0000313" key="15">
    <source>
        <dbReference type="Proteomes" id="UP000005336"/>
    </source>
</evidence>
<dbReference type="RefSeq" id="WP_009116413.1">
    <property type="nucleotide sequence ID" value="NZ_JH165159.1"/>
</dbReference>
<evidence type="ECO:0000256" key="2">
    <source>
        <dbReference type="ARBA" id="ARBA00011156"/>
    </source>
</evidence>
<evidence type="ECO:0000256" key="5">
    <source>
        <dbReference type="ARBA" id="ARBA00022481"/>
    </source>
</evidence>
<evidence type="ECO:0000259" key="13">
    <source>
        <dbReference type="Pfam" id="PF12019"/>
    </source>
</evidence>
<keyword evidence="9 12" id="KW-0472">Membrane</keyword>
<sequence>MYPNQKGFTLVELMVVIAIFAIMSLIAYPNMSEWIAERRIANKAEQMANLFRLARAEAVRIGVPVYICPVDISDAGKPNNYCDTSDPEGYAAFADKDKDYKYDEKKGIDIPLRTVVLNTQSRNTTLFLFNNLNAAPNYNPVNSGSGQARAVGYMPNGAFIRGNYTVGKKGIITPSPANSIIKIVLTDKQPENKQKSRAQVLLFDGSGRLQTCKKSEILDSNNKKCTF</sequence>
<keyword evidence="15" id="KW-1185">Reference proteome</keyword>
<keyword evidence="5" id="KW-0488">Methylation</keyword>
<dbReference type="Gene3D" id="3.30.700.10">
    <property type="entry name" value="Glycoprotein, Type 4 Pilin"/>
    <property type="match status" value="1"/>
</dbReference>
<dbReference type="HOGENOM" id="CLU_101761_0_0_4"/>
<organism evidence="14 15">
    <name type="scientific">Neisseria wadsworthii 9715</name>
    <dbReference type="NCBI Taxonomy" id="1030841"/>
    <lineage>
        <taxon>Bacteria</taxon>
        <taxon>Pseudomonadati</taxon>
        <taxon>Pseudomonadota</taxon>
        <taxon>Betaproteobacteria</taxon>
        <taxon>Neisseriales</taxon>
        <taxon>Neisseriaceae</taxon>
        <taxon>Neisseria</taxon>
    </lineage>
</organism>
<evidence type="ECO:0000256" key="8">
    <source>
        <dbReference type="ARBA" id="ARBA00022989"/>
    </source>
</evidence>
<evidence type="ECO:0000313" key="14">
    <source>
        <dbReference type="EMBL" id="EGZ46517.1"/>
    </source>
</evidence>
<feature type="transmembrane region" description="Helical" evidence="12">
    <location>
        <begin position="7"/>
        <end position="28"/>
    </location>
</feature>
<feature type="domain" description="General secretion pathway GspH" evidence="13">
    <location>
        <begin position="44"/>
        <end position="151"/>
    </location>
</feature>
<dbReference type="Proteomes" id="UP000005336">
    <property type="component" value="Unassembled WGS sequence"/>
</dbReference>
<evidence type="ECO:0000256" key="10">
    <source>
        <dbReference type="ARBA" id="ARBA00025772"/>
    </source>
</evidence>
<evidence type="ECO:0000256" key="7">
    <source>
        <dbReference type="ARBA" id="ARBA00022692"/>
    </source>
</evidence>
<dbReference type="GO" id="GO:0005886">
    <property type="term" value="C:plasma membrane"/>
    <property type="evidence" value="ECO:0007669"/>
    <property type="project" value="UniProtKB-SubCell"/>
</dbReference>
<comment type="subcellular location">
    <subcellularLocation>
        <location evidence="1">Cell inner membrane</location>
        <topology evidence="1">Single-pass membrane protein</topology>
    </subcellularLocation>
</comment>
<dbReference type="PROSITE" id="PS00409">
    <property type="entry name" value="PROKAR_NTER_METHYL"/>
    <property type="match status" value="1"/>
</dbReference>
<dbReference type="OrthoDB" id="8594937at2"/>
<dbReference type="PATRIC" id="fig|1030841.3.peg.1253"/>
<protein>
    <recommendedName>
        <fullName evidence="3">Type II secretion system protein H</fullName>
    </recommendedName>
    <alternativeName>
        <fullName evidence="11">General secretion pathway protein H</fullName>
    </alternativeName>
</protein>
<comment type="similarity">
    <text evidence="10">Belongs to the GSP H family.</text>
</comment>
<comment type="caution">
    <text evidence="14">The sequence shown here is derived from an EMBL/GenBank/DDBJ whole genome shotgun (WGS) entry which is preliminary data.</text>
</comment>
<reference evidence="14 15" key="1">
    <citation type="submission" date="2011-06" db="EMBL/GenBank/DDBJ databases">
        <authorList>
            <person name="Muzny D."/>
            <person name="Qin X."/>
            <person name="Deng J."/>
            <person name="Jiang H."/>
            <person name="Liu Y."/>
            <person name="Qu J."/>
            <person name="Song X.-Z."/>
            <person name="Zhang L."/>
            <person name="Thornton R."/>
            <person name="Coyle M."/>
            <person name="Francisco L."/>
            <person name="Jackson L."/>
            <person name="Javaid M."/>
            <person name="Korchina V."/>
            <person name="Kovar C."/>
            <person name="Mata R."/>
            <person name="Mathew T."/>
            <person name="Ngo R."/>
            <person name="Nguyen L."/>
            <person name="Nguyen N."/>
            <person name="Okwuonu G."/>
            <person name="Ongeri F."/>
            <person name="Pham C."/>
            <person name="Simmons D."/>
            <person name="Wilczek-Boney K."/>
            <person name="Hale W."/>
            <person name="Jakkamsetti A."/>
            <person name="Pham P."/>
            <person name="Ruth R."/>
            <person name="San Lucas F."/>
            <person name="Warren J."/>
            <person name="Zhang J."/>
            <person name="Zhao Z."/>
            <person name="Zhou C."/>
            <person name="Zhu D."/>
            <person name="Lee S."/>
            <person name="Bess C."/>
            <person name="Blankenburg K."/>
            <person name="Forbes L."/>
            <person name="Fu Q."/>
            <person name="Gubbala S."/>
            <person name="Hirani K."/>
            <person name="Jayaseelan J.C."/>
            <person name="Lara F."/>
            <person name="Munidasa M."/>
            <person name="Palculict T."/>
            <person name="Patil S."/>
            <person name="Pu L.-L."/>
            <person name="Saada N."/>
            <person name="Tang L."/>
            <person name="Weissenberger G."/>
            <person name="Zhu Y."/>
            <person name="Hemphill L."/>
            <person name="Shang Y."/>
            <person name="Youmans B."/>
            <person name="Ayvaz T."/>
            <person name="Ross M."/>
            <person name="Santibanez J."/>
            <person name="Aqrawi P."/>
            <person name="Gross S."/>
            <person name="Joshi V."/>
            <person name="Fowler G."/>
            <person name="Nazareth L."/>
            <person name="Reid J."/>
            <person name="Worley K."/>
            <person name="Petrosino J."/>
            <person name="Highlander S."/>
            <person name="Gibbs R."/>
        </authorList>
    </citation>
    <scope>NUCLEOTIDE SEQUENCE [LARGE SCALE GENOMIC DNA]</scope>
    <source>
        <strain evidence="14 15">9715</strain>
    </source>
</reference>
<dbReference type="GO" id="GO:0015628">
    <property type="term" value="P:protein secretion by the type II secretion system"/>
    <property type="evidence" value="ECO:0007669"/>
    <property type="project" value="InterPro"/>
</dbReference>